<dbReference type="Proteomes" id="UP000325780">
    <property type="component" value="Unassembled WGS sequence"/>
</dbReference>
<keyword evidence="4" id="KW-0456">Lyase</keyword>
<evidence type="ECO:0000256" key="2">
    <source>
        <dbReference type="ARBA" id="ARBA00022723"/>
    </source>
</evidence>
<dbReference type="InterPro" id="IPR006913">
    <property type="entry name" value="CENP-V/GFA"/>
</dbReference>
<dbReference type="Gene3D" id="3.90.1590.10">
    <property type="entry name" value="glutathione-dependent formaldehyde- activating enzyme (gfa)"/>
    <property type="match status" value="1"/>
</dbReference>
<evidence type="ECO:0000313" key="6">
    <source>
        <dbReference type="EMBL" id="KAE8150924.1"/>
    </source>
</evidence>
<feature type="domain" description="CENP-V/GFA" evidence="5">
    <location>
        <begin position="2"/>
        <end position="111"/>
    </location>
</feature>
<keyword evidence="2" id="KW-0479">Metal-binding</keyword>
<evidence type="ECO:0000313" key="7">
    <source>
        <dbReference type="Proteomes" id="UP000325780"/>
    </source>
</evidence>
<evidence type="ECO:0000256" key="4">
    <source>
        <dbReference type="ARBA" id="ARBA00023239"/>
    </source>
</evidence>
<reference evidence="6 7" key="1">
    <citation type="submission" date="2019-04" db="EMBL/GenBank/DDBJ databases">
        <title>Friends and foes A comparative genomics study of 23 Aspergillus species from section Flavi.</title>
        <authorList>
            <consortium name="DOE Joint Genome Institute"/>
            <person name="Kjaerbolling I."/>
            <person name="Vesth T."/>
            <person name="Frisvad J.C."/>
            <person name="Nybo J.L."/>
            <person name="Theobald S."/>
            <person name="Kildgaard S."/>
            <person name="Isbrandt T."/>
            <person name="Kuo A."/>
            <person name="Sato A."/>
            <person name="Lyhne E.K."/>
            <person name="Kogle M.E."/>
            <person name="Wiebenga A."/>
            <person name="Kun R.S."/>
            <person name="Lubbers R.J."/>
            <person name="Makela M.R."/>
            <person name="Barry K."/>
            <person name="Chovatia M."/>
            <person name="Clum A."/>
            <person name="Daum C."/>
            <person name="Haridas S."/>
            <person name="He G."/>
            <person name="LaButti K."/>
            <person name="Lipzen A."/>
            <person name="Mondo S."/>
            <person name="Riley R."/>
            <person name="Salamov A."/>
            <person name="Simmons B.A."/>
            <person name="Magnuson J.K."/>
            <person name="Henrissat B."/>
            <person name="Mortensen U.H."/>
            <person name="Larsen T.O."/>
            <person name="Devries R.P."/>
            <person name="Grigoriev I.V."/>
            <person name="Machida M."/>
            <person name="Baker S.E."/>
            <person name="Andersen M.R."/>
        </authorList>
    </citation>
    <scope>NUCLEOTIDE SEQUENCE [LARGE SCALE GENOMIC DNA]</scope>
    <source>
        <strain evidence="6 7">IBT 18842</strain>
    </source>
</reference>
<dbReference type="GO" id="GO:0046872">
    <property type="term" value="F:metal ion binding"/>
    <property type="evidence" value="ECO:0007669"/>
    <property type="project" value="UniProtKB-KW"/>
</dbReference>
<accession>A0A5N6TXE9</accession>
<dbReference type="Pfam" id="PF04828">
    <property type="entry name" value="GFA"/>
    <property type="match status" value="1"/>
</dbReference>
<dbReference type="GO" id="GO:0016846">
    <property type="term" value="F:carbon-sulfur lyase activity"/>
    <property type="evidence" value="ECO:0007669"/>
    <property type="project" value="InterPro"/>
</dbReference>
<evidence type="ECO:0000256" key="1">
    <source>
        <dbReference type="ARBA" id="ARBA00005495"/>
    </source>
</evidence>
<name>A0A5N6TXE9_ASPAV</name>
<dbReference type="PANTHER" id="PTHR33337:SF30">
    <property type="entry name" value="DUF636 DOMAIN PROTEIN (AFU_ORTHOLOGUE AFUA_1G03180)"/>
    <property type="match status" value="1"/>
</dbReference>
<dbReference type="SUPFAM" id="SSF51316">
    <property type="entry name" value="Mss4-like"/>
    <property type="match status" value="1"/>
</dbReference>
<gene>
    <name evidence="6" type="ORF">BDV25DRAFT_103599</name>
</gene>
<dbReference type="PANTHER" id="PTHR33337">
    <property type="entry name" value="GFA DOMAIN-CONTAINING PROTEIN"/>
    <property type="match status" value="1"/>
</dbReference>
<dbReference type="OrthoDB" id="406544at2759"/>
<dbReference type="PROSITE" id="PS51891">
    <property type="entry name" value="CENP_V_GFA"/>
    <property type="match status" value="1"/>
</dbReference>
<organism evidence="6 7">
    <name type="scientific">Aspergillus avenaceus</name>
    <dbReference type="NCBI Taxonomy" id="36643"/>
    <lineage>
        <taxon>Eukaryota</taxon>
        <taxon>Fungi</taxon>
        <taxon>Dikarya</taxon>
        <taxon>Ascomycota</taxon>
        <taxon>Pezizomycotina</taxon>
        <taxon>Eurotiomycetes</taxon>
        <taxon>Eurotiomycetidae</taxon>
        <taxon>Eurotiales</taxon>
        <taxon>Aspergillaceae</taxon>
        <taxon>Aspergillus</taxon>
        <taxon>Aspergillus subgen. Circumdati</taxon>
    </lineage>
</organism>
<dbReference type="InterPro" id="IPR011057">
    <property type="entry name" value="Mss4-like_sf"/>
</dbReference>
<evidence type="ECO:0000259" key="5">
    <source>
        <dbReference type="PROSITE" id="PS51891"/>
    </source>
</evidence>
<dbReference type="EMBL" id="ML742082">
    <property type="protein sequence ID" value="KAE8150924.1"/>
    <property type="molecule type" value="Genomic_DNA"/>
</dbReference>
<keyword evidence="7" id="KW-1185">Reference proteome</keyword>
<evidence type="ECO:0000256" key="3">
    <source>
        <dbReference type="ARBA" id="ARBA00022833"/>
    </source>
</evidence>
<comment type="similarity">
    <text evidence="1">Belongs to the Gfa family.</text>
</comment>
<dbReference type="AlphaFoldDB" id="A0A5N6TXE9"/>
<proteinExistence type="inferred from homology"/>
<sequence length="141" mass="15568">MAIGSCFCGNIRIEYNSQPISSGLCHCRDCRKLTGSTYSYSLIVKTPDLNVSGNPKEVAKNSDSGNDVRNYFCPDCGTPLFGHKVNSDGTPTEITVVRAGIFNDQMLNEWKPHAEIYTDRRLSWICPLEGAGQFRGMIPLS</sequence>
<keyword evidence="3" id="KW-0862">Zinc</keyword>
<protein>
    <submittedName>
        <fullName evidence="6">Mss4-like protein</fullName>
    </submittedName>
</protein>